<sequence length="155" mass="18243">MKYEKTKEVLNQLVADLSQLVMVVHQTHWYMRGENFLKLHPLMDDWMDDLNDQLDEISERLIALDGSPYSTLKEMAEHTKIPDEPGNWNKSTPERFEVLAKDYRYLADLYQQGIEISDDEKDFSTQDIFIGFKTATEKRLWMIQAELGKAPERDL</sequence>
<protein>
    <submittedName>
        <fullName evidence="4 5">DNA starvation/stationary phase protection protein</fullName>
    </submittedName>
</protein>
<dbReference type="Proteomes" id="UP000466799">
    <property type="component" value="Unassembled WGS sequence"/>
</dbReference>
<dbReference type="InterPro" id="IPR008331">
    <property type="entry name" value="Ferritin_DPS_dom"/>
</dbReference>
<dbReference type="CDD" id="cd01043">
    <property type="entry name" value="DPS"/>
    <property type="match status" value="1"/>
</dbReference>
<accession>A0A0G9GEI0</accession>
<organism evidence="4 7">
    <name type="scientific">Limosilactobacillus fermentum</name>
    <name type="common">Lactobacillus fermentum</name>
    <dbReference type="NCBI Taxonomy" id="1613"/>
    <lineage>
        <taxon>Bacteria</taxon>
        <taxon>Bacillati</taxon>
        <taxon>Bacillota</taxon>
        <taxon>Bacilli</taxon>
        <taxon>Lactobacillales</taxon>
        <taxon>Lactobacillaceae</taxon>
        <taxon>Limosilactobacillus</taxon>
    </lineage>
</organism>
<dbReference type="InterPro" id="IPR009078">
    <property type="entry name" value="Ferritin-like_SF"/>
</dbReference>
<gene>
    <name evidence="5" type="ORF">BUW47_07770</name>
    <name evidence="6" type="ORF">GC247_09270</name>
    <name evidence="4" type="ORF">LACFE_CDS0457</name>
</gene>
<evidence type="ECO:0000313" key="9">
    <source>
        <dbReference type="Proteomes" id="UP000466799"/>
    </source>
</evidence>
<dbReference type="AlphaFoldDB" id="A0A0G9GEI0"/>
<dbReference type="OrthoDB" id="9797023at2"/>
<dbReference type="PANTHER" id="PTHR42932">
    <property type="entry name" value="GENERAL STRESS PROTEIN 20U"/>
    <property type="match status" value="1"/>
</dbReference>
<evidence type="ECO:0000256" key="1">
    <source>
        <dbReference type="ARBA" id="ARBA00009497"/>
    </source>
</evidence>
<dbReference type="GO" id="GO:0016722">
    <property type="term" value="F:oxidoreductase activity, acting on metal ions"/>
    <property type="evidence" value="ECO:0007669"/>
    <property type="project" value="InterPro"/>
</dbReference>
<reference evidence="6 9" key="3">
    <citation type="submission" date="2019-10" db="EMBL/GenBank/DDBJ databases">
        <title>Genome Sequencing and assembly of Lactobacillus fermentum I2, a lactic acid bacteria.</title>
        <authorList>
            <person name="Lopes L.S."/>
            <person name="Persinoti G.F."/>
            <person name="Riano-Pachon D.M."/>
            <person name="Labate C.A."/>
        </authorList>
    </citation>
    <scope>NUCLEOTIDE SEQUENCE [LARGE SCALE GENOMIC DNA]</scope>
    <source>
        <strain evidence="6 9">I2</strain>
    </source>
</reference>
<reference evidence="5 8" key="2">
    <citation type="submission" date="2016-12" db="EMBL/GenBank/DDBJ databases">
        <title>Complete Genome Sequence of Lactobacillus fermentum Strain SNUV175, a Probiotic for Treatment of Bacterial Vaginosis.</title>
        <authorList>
            <person name="Lee S."/>
            <person name="You H.J."/>
            <person name="Kwon B."/>
            <person name="Ko G."/>
        </authorList>
    </citation>
    <scope>NUCLEOTIDE SEQUENCE [LARGE SCALE GENOMIC DNA]</scope>
    <source>
        <strain evidence="5 8">SNUV175</strain>
    </source>
</reference>
<dbReference type="SUPFAM" id="SSF47240">
    <property type="entry name" value="Ferritin-like"/>
    <property type="match status" value="1"/>
</dbReference>
<dbReference type="PRINTS" id="PR01346">
    <property type="entry name" value="HELNAPAPROT"/>
</dbReference>
<name>A0A0G9GEI0_LIMFE</name>
<dbReference type="Gene3D" id="1.20.1260.10">
    <property type="match status" value="1"/>
</dbReference>
<dbReference type="PROSITE" id="PS00818">
    <property type="entry name" value="DPS_1"/>
    <property type="match status" value="1"/>
</dbReference>
<dbReference type="InterPro" id="IPR012347">
    <property type="entry name" value="Ferritin-like"/>
</dbReference>
<evidence type="ECO:0000313" key="4">
    <source>
        <dbReference type="EMBL" id="AOR73929.1"/>
    </source>
</evidence>
<dbReference type="PATRIC" id="fig|1613.112.peg.481"/>
<evidence type="ECO:0000313" key="8">
    <source>
        <dbReference type="Proteomes" id="UP000185427"/>
    </source>
</evidence>
<evidence type="ECO:0000259" key="3">
    <source>
        <dbReference type="Pfam" id="PF00210"/>
    </source>
</evidence>
<dbReference type="Proteomes" id="UP000185427">
    <property type="component" value="Chromosome"/>
</dbReference>
<evidence type="ECO:0000313" key="6">
    <source>
        <dbReference type="EMBL" id="MPQ36027.1"/>
    </source>
</evidence>
<dbReference type="InterPro" id="IPR002177">
    <property type="entry name" value="DPS_DNA-bd"/>
</dbReference>
<dbReference type="RefSeq" id="WP_023465808.1">
    <property type="nucleotide sequence ID" value="NZ_AP024320.1"/>
</dbReference>
<dbReference type="EMBL" id="CP019030">
    <property type="protein sequence ID" value="APU46316.1"/>
    <property type="molecule type" value="Genomic_DNA"/>
</dbReference>
<dbReference type="EMBL" id="CP017151">
    <property type="protein sequence ID" value="AOR73929.1"/>
    <property type="molecule type" value="Genomic_DNA"/>
</dbReference>
<dbReference type="InterPro" id="IPR023188">
    <property type="entry name" value="DPS_DNA-bd_CS"/>
</dbReference>
<dbReference type="EMBL" id="WHJL01000134">
    <property type="protein sequence ID" value="MPQ36027.1"/>
    <property type="molecule type" value="Genomic_DNA"/>
</dbReference>
<dbReference type="GO" id="GO:0008199">
    <property type="term" value="F:ferric iron binding"/>
    <property type="evidence" value="ECO:0007669"/>
    <property type="project" value="InterPro"/>
</dbReference>
<evidence type="ECO:0000313" key="7">
    <source>
        <dbReference type="Proteomes" id="UP000094714"/>
    </source>
</evidence>
<comment type="similarity">
    <text evidence="1 2">Belongs to the Dps family.</text>
</comment>
<dbReference type="PIRSF" id="PIRSF005900">
    <property type="entry name" value="Dps"/>
    <property type="match status" value="1"/>
</dbReference>
<feature type="domain" description="Ferritin/DPS" evidence="3">
    <location>
        <begin position="8"/>
        <end position="150"/>
    </location>
</feature>
<evidence type="ECO:0000256" key="2">
    <source>
        <dbReference type="RuleBase" id="RU003875"/>
    </source>
</evidence>
<dbReference type="Proteomes" id="UP000094714">
    <property type="component" value="Chromosome"/>
</dbReference>
<evidence type="ECO:0000313" key="5">
    <source>
        <dbReference type="EMBL" id="APU46316.1"/>
    </source>
</evidence>
<proteinExistence type="inferred from homology"/>
<dbReference type="Pfam" id="PF00210">
    <property type="entry name" value="Ferritin"/>
    <property type="match status" value="1"/>
</dbReference>
<dbReference type="PANTHER" id="PTHR42932:SF1">
    <property type="entry name" value="GENERAL STRESS PROTEIN 20U"/>
    <property type="match status" value="1"/>
</dbReference>
<reference evidence="4 7" key="1">
    <citation type="submission" date="2016-09" db="EMBL/GenBank/DDBJ databases">
        <title>Genome Sequence of the Lactobacillus fermentum strain NCC2970 (CNCM I-5068).</title>
        <authorList>
            <person name="Barretto C."/>
            <person name="Ngom-Bru C."/>
            <person name="Genevaz A."/>
            <person name="Fournier C."/>
            <person name="Moine D."/>
            <person name="Kassam M."/>
            <person name="Iltis A."/>
            <person name="Sagory-Zalkind P."/>
            <person name="Faucherand G."/>
            <person name="Descombes P."/>
            <person name="Duboux S."/>
        </authorList>
    </citation>
    <scope>NUCLEOTIDE SEQUENCE [LARGE SCALE GENOMIC DNA]</scope>
    <source>
        <strain evidence="4 7">NCC2970</strain>
    </source>
</reference>